<dbReference type="InterPro" id="IPR021131">
    <property type="entry name" value="Ribosomal_uL15/eL18"/>
</dbReference>
<proteinExistence type="inferred from homology"/>
<dbReference type="InterPro" id="IPR030878">
    <property type="entry name" value="Ribosomal_uL15"/>
</dbReference>
<organism evidence="9 10">
    <name type="scientific">Steinernema hermaphroditum</name>
    <dbReference type="NCBI Taxonomy" id="289476"/>
    <lineage>
        <taxon>Eukaryota</taxon>
        <taxon>Metazoa</taxon>
        <taxon>Ecdysozoa</taxon>
        <taxon>Nematoda</taxon>
        <taxon>Chromadorea</taxon>
        <taxon>Rhabditida</taxon>
        <taxon>Tylenchina</taxon>
        <taxon>Panagrolaimomorpha</taxon>
        <taxon>Strongyloidoidea</taxon>
        <taxon>Steinernematidae</taxon>
        <taxon>Steinernema</taxon>
    </lineage>
</organism>
<name>A0AA39IJ52_9BILA</name>
<dbReference type="InterPro" id="IPR036227">
    <property type="entry name" value="Ribosomal_uL15/eL18_sf"/>
</dbReference>
<dbReference type="Pfam" id="PF00828">
    <property type="entry name" value="Ribosomal_L27A"/>
    <property type="match status" value="1"/>
</dbReference>
<evidence type="ECO:0000313" key="10">
    <source>
        <dbReference type="Proteomes" id="UP001175271"/>
    </source>
</evidence>
<feature type="domain" description="Large ribosomal subunit protein uL15/eL18" evidence="8">
    <location>
        <begin position="72"/>
        <end position="143"/>
    </location>
</feature>
<dbReference type="Gene3D" id="3.100.10.10">
    <property type="match status" value="1"/>
</dbReference>
<sequence length="147" mass="16485">MATSKRKTRKLRGHVSHGHGRIGKHRKHPGGRGNAGGAHHHRINFDKYHPGYFGKVGMRNFHLRKNILFCPTINVDKVWSLLPENVRLEAKKNTETAPVIDITRHGYHKLLGKGVLPKQPIIVKAKYFSHKAEEAIKKVGGACILVA</sequence>
<keyword evidence="3 6" id="KW-0687">Ribonucleoprotein</keyword>
<dbReference type="GO" id="GO:0022625">
    <property type="term" value="C:cytosolic large ribosomal subunit"/>
    <property type="evidence" value="ECO:0007669"/>
    <property type="project" value="TreeGrafter"/>
</dbReference>
<dbReference type="SUPFAM" id="SSF52080">
    <property type="entry name" value="Ribosomal proteins L15p and L18e"/>
    <property type="match status" value="1"/>
</dbReference>
<comment type="caution">
    <text evidence="9">The sequence shown here is derived from an EMBL/GenBank/DDBJ whole genome shotgun (WGS) entry which is preliminary data.</text>
</comment>
<keyword evidence="10" id="KW-1185">Reference proteome</keyword>
<accession>A0AA39IJ52</accession>
<dbReference type="PANTHER" id="PTHR11721:SF3">
    <property type="entry name" value="LARGE RIBOSOMAL SUBUNIT PROTEIN UL15"/>
    <property type="match status" value="1"/>
</dbReference>
<gene>
    <name evidence="9" type="ORF">QR680_009124</name>
</gene>
<dbReference type="FunFam" id="3.100.10.10:FF:000002">
    <property type="entry name" value="60S ribosomal protein L27a"/>
    <property type="match status" value="1"/>
</dbReference>
<evidence type="ECO:0000256" key="6">
    <source>
        <dbReference type="RuleBase" id="RU003888"/>
    </source>
</evidence>
<dbReference type="PANTHER" id="PTHR11721">
    <property type="entry name" value="60S RIBOSOMAL PROTEIN L27A"/>
    <property type="match status" value="1"/>
</dbReference>
<dbReference type="EMBL" id="JAUCMV010000001">
    <property type="protein sequence ID" value="KAK0425287.1"/>
    <property type="molecule type" value="Genomic_DNA"/>
</dbReference>
<evidence type="ECO:0000256" key="2">
    <source>
        <dbReference type="ARBA" id="ARBA00022980"/>
    </source>
</evidence>
<evidence type="ECO:0000313" key="9">
    <source>
        <dbReference type="EMBL" id="KAK0425287.1"/>
    </source>
</evidence>
<protein>
    <recommendedName>
        <fullName evidence="4">Large ribosomal subunit protein uL15</fullName>
    </recommendedName>
    <alternativeName>
        <fullName evidence="5">60S ribosomal protein L27a</fullName>
    </alternativeName>
</protein>
<evidence type="ECO:0000256" key="4">
    <source>
        <dbReference type="ARBA" id="ARBA00035200"/>
    </source>
</evidence>
<feature type="compositionally biased region" description="Basic residues" evidence="7">
    <location>
        <begin position="1"/>
        <end position="30"/>
    </location>
</feature>
<keyword evidence="2 6" id="KW-0689">Ribosomal protein</keyword>
<comment type="similarity">
    <text evidence="1 6">Belongs to the universal ribosomal protein uL15 family.</text>
</comment>
<feature type="region of interest" description="Disordered" evidence="7">
    <location>
        <begin position="1"/>
        <end position="41"/>
    </location>
</feature>
<dbReference type="HAMAP" id="MF_01341">
    <property type="entry name" value="Ribosomal_uL15"/>
    <property type="match status" value="1"/>
</dbReference>
<dbReference type="GO" id="GO:0003735">
    <property type="term" value="F:structural constituent of ribosome"/>
    <property type="evidence" value="ECO:0007669"/>
    <property type="project" value="InterPro"/>
</dbReference>
<dbReference type="Proteomes" id="UP001175271">
    <property type="component" value="Unassembled WGS sequence"/>
</dbReference>
<reference evidence="9" key="1">
    <citation type="submission" date="2023-06" db="EMBL/GenBank/DDBJ databases">
        <title>Genomic analysis of the entomopathogenic nematode Steinernema hermaphroditum.</title>
        <authorList>
            <person name="Schwarz E.M."/>
            <person name="Heppert J.K."/>
            <person name="Baniya A."/>
            <person name="Schwartz H.T."/>
            <person name="Tan C.-H."/>
            <person name="Antoshechkin I."/>
            <person name="Sternberg P.W."/>
            <person name="Goodrich-Blair H."/>
            <person name="Dillman A.R."/>
        </authorList>
    </citation>
    <scope>NUCLEOTIDE SEQUENCE</scope>
    <source>
        <strain evidence="9">PS9179</strain>
        <tissue evidence="9">Whole animal</tissue>
    </source>
</reference>
<dbReference type="PROSITE" id="PS00475">
    <property type="entry name" value="RIBOSOMAL_L15"/>
    <property type="match status" value="1"/>
</dbReference>
<evidence type="ECO:0000256" key="3">
    <source>
        <dbReference type="ARBA" id="ARBA00023274"/>
    </source>
</evidence>
<evidence type="ECO:0000256" key="7">
    <source>
        <dbReference type="SAM" id="MobiDB-lite"/>
    </source>
</evidence>
<dbReference type="AlphaFoldDB" id="A0AA39IJ52"/>
<evidence type="ECO:0000256" key="5">
    <source>
        <dbReference type="ARBA" id="ARBA00035527"/>
    </source>
</evidence>
<dbReference type="InterPro" id="IPR001196">
    <property type="entry name" value="Ribosomal_uL15_CS"/>
</dbReference>
<evidence type="ECO:0000259" key="8">
    <source>
        <dbReference type="Pfam" id="PF00828"/>
    </source>
</evidence>
<dbReference type="GO" id="GO:0006412">
    <property type="term" value="P:translation"/>
    <property type="evidence" value="ECO:0007669"/>
    <property type="project" value="InterPro"/>
</dbReference>
<evidence type="ECO:0000256" key="1">
    <source>
        <dbReference type="ARBA" id="ARBA00007320"/>
    </source>
</evidence>